<name>A0A507BMZ5_9PEZI</name>
<dbReference type="InterPro" id="IPR038261">
    <property type="entry name" value="GPP34-like_sf"/>
</dbReference>
<dbReference type="GO" id="GO:0007030">
    <property type="term" value="P:Golgi organization"/>
    <property type="evidence" value="ECO:0007669"/>
    <property type="project" value="TreeGrafter"/>
</dbReference>
<comment type="function">
    <text evidence="6">Phosphatidylinositol-4-phosphate-binding protein that links Golgi membranes to the cytoskeleton and may participate in the tensile force required for vesicle budding from the Golgi. Thereby, may play a role in Golgi membrane trafficking and could indirectly give its flattened shape to the Golgi apparatus. May also bind to the coatomer to regulate Golgi membrane trafficking. May play a role in anterograde transport from the Golgi to the plasma membrane and regulate secretion. Mediates the cis and medial Golgi localization of mannosyltransferases through direct binding of their cytosolic domains. Involved in vacuolar protein sorting.</text>
</comment>
<dbReference type="Pfam" id="PF05719">
    <property type="entry name" value="GPP34"/>
    <property type="match status" value="1"/>
</dbReference>
<accession>A0A507BMZ5</accession>
<keyword evidence="10" id="KW-1185">Reference proteome</keyword>
<dbReference type="InParanoid" id="A0A507BMZ5"/>
<dbReference type="RefSeq" id="XP_030999859.1">
    <property type="nucleotide sequence ID" value="XM_031136870.1"/>
</dbReference>
<evidence type="ECO:0000256" key="6">
    <source>
        <dbReference type="ARBA" id="ARBA00058727"/>
    </source>
</evidence>
<dbReference type="GO" id="GO:0034067">
    <property type="term" value="P:protein localization to Golgi apparatus"/>
    <property type="evidence" value="ECO:0007669"/>
    <property type="project" value="UniProtKB-ARBA"/>
</dbReference>
<dbReference type="GO" id="GO:0032580">
    <property type="term" value="C:Golgi cisterna membrane"/>
    <property type="evidence" value="ECO:0007669"/>
    <property type="project" value="UniProtKB-SubCell"/>
</dbReference>
<dbReference type="FunCoup" id="A0A507BMZ5">
    <property type="interactions" value="500"/>
</dbReference>
<evidence type="ECO:0000256" key="4">
    <source>
        <dbReference type="ARBA" id="ARBA00023121"/>
    </source>
</evidence>
<dbReference type="Gene3D" id="1.10.3630.10">
    <property type="entry name" value="yeast vps74-n-term truncation variant domain like"/>
    <property type="match status" value="1"/>
</dbReference>
<dbReference type="GO" id="GO:0000139">
    <property type="term" value="C:Golgi membrane"/>
    <property type="evidence" value="ECO:0007669"/>
    <property type="project" value="GOC"/>
</dbReference>
<dbReference type="PANTHER" id="PTHR12704:SF2">
    <property type="entry name" value="GOLGI PHOSPHOPROTEIN 3 HOMOLOG SAURON"/>
    <property type="match status" value="1"/>
</dbReference>
<evidence type="ECO:0000313" key="10">
    <source>
        <dbReference type="Proteomes" id="UP000319257"/>
    </source>
</evidence>
<keyword evidence="3" id="KW-0333">Golgi apparatus</keyword>
<keyword evidence="5" id="KW-0472">Membrane</keyword>
<feature type="region of interest" description="Disordered" evidence="8">
    <location>
        <begin position="1"/>
        <end position="66"/>
    </location>
</feature>
<gene>
    <name evidence="9" type="ORF">E0L32_002657</name>
</gene>
<comment type="similarity">
    <text evidence="2">Belongs to the GOLPH3/VPS74 family.</text>
</comment>
<evidence type="ECO:0000256" key="1">
    <source>
        <dbReference type="ARBA" id="ARBA00004344"/>
    </source>
</evidence>
<dbReference type="GO" id="GO:0043001">
    <property type="term" value="P:Golgi to plasma membrane protein transport"/>
    <property type="evidence" value="ECO:0007669"/>
    <property type="project" value="TreeGrafter"/>
</dbReference>
<dbReference type="InterPro" id="IPR008628">
    <property type="entry name" value="GPP34-like"/>
</dbReference>
<evidence type="ECO:0000256" key="7">
    <source>
        <dbReference type="ARBA" id="ARBA00073084"/>
    </source>
</evidence>
<dbReference type="GeneID" id="41970104"/>
<feature type="compositionally biased region" description="Basic and acidic residues" evidence="8">
    <location>
        <begin position="41"/>
        <end position="66"/>
    </location>
</feature>
<feature type="compositionally biased region" description="Polar residues" evidence="8">
    <location>
        <begin position="24"/>
        <end position="34"/>
    </location>
</feature>
<dbReference type="GO" id="GO:0006890">
    <property type="term" value="P:retrograde vesicle-mediated transport, Golgi to endoplasmic reticulum"/>
    <property type="evidence" value="ECO:0007669"/>
    <property type="project" value="TreeGrafter"/>
</dbReference>
<dbReference type="GO" id="GO:0048194">
    <property type="term" value="P:Golgi vesicle budding"/>
    <property type="evidence" value="ECO:0007669"/>
    <property type="project" value="TreeGrafter"/>
</dbReference>
<dbReference type="FunFam" id="1.10.3630.10:FF:000002">
    <property type="entry name" value="Vacuolar sorting-associated 74 protein"/>
    <property type="match status" value="1"/>
</dbReference>
<evidence type="ECO:0000256" key="3">
    <source>
        <dbReference type="ARBA" id="ARBA00023034"/>
    </source>
</evidence>
<dbReference type="OrthoDB" id="2189106at2759"/>
<reference evidence="9 10" key="1">
    <citation type="submission" date="2019-06" db="EMBL/GenBank/DDBJ databases">
        <title>Draft genome sequence of the filamentous fungus Phialemoniopsis curvata isolated from diesel fuel.</title>
        <authorList>
            <person name="Varaljay V.A."/>
            <person name="Lyon W.J."/>
            <person name="Crouch A.L."/>
            <person name="Drake C.E."/>
            <person name="Hollomon J.M."/>
            <person name="Nadeau L.J."/>
            <person name="Nunn H.S."/>
            <person name="Stevenson B.S."/>
            <person name="Bojanowski C.L."/>
            <person name="Crookes-Goodson W.J."/>
        </authorList>
    </citation>
    <scope>NUCLEOTIDE SEQUENCE [LARGE SCALE GENOMIC DNA]</scope>
    <source>
        <strain evidence="9 10">D216</strain>
    </source>
</reference>
<sequence>MSSGLTRRRGAGAATSADGEGSSAGRTDSPSNFKDSAPETSYEKGENGHKIAYDPRDMSESAERSKQPKLTLMEEVLLLGLKDKQGYLSFWNDNISYALRGCIVLELAFRGRISMQKDPARRRFPLADRIIEVVDDTLTGEVLLDEALKMMKASEQMSVSSWIDLMSGETWNLMKIGYQLKQVRERLAKGLVDKGILRTEKRNFLLFDMATHPVADGGAKEEIRRRVRNVLTQRTVVLPGSQFLPENLEFRYTRTIAMVCAAYAANVLENALSTLGHEARERAFTQTDELLAEYSQWPFGKKATGNGIGANLPQVIAEEVNKAKDKELQLEVVAACLSVFTRLDSLL</sequence>
<dbReference type="GO" id="GO:0005829">
    <property type="term" value="C:cytosol"/>
    <property type="evidence" value="ECO:0007669"/>
    <property type="project" value="TreeGrafter"/>
</dbReference>
<keyword evidence="4" id="KW-0446">Lipid-binding</keyword>
<organism evidence="9 10">
    <name type="scientific">Thyridium curvatum</name>
    <dbReference type="NCBI Taxonomy" id="1093900"/>
    <lineage>
        <taxon>Eukaryota</taxon>
        <taxon>Fungi</taxon>
        <taxon>Dikarya</taxon>
        <taxon>Ascomycota</taxon>
        <taxon>Pezizomycotina</taxon>
        <taxon>Sordariomycetes</taxon>
        <taxon>Sordariomycetidae</taxon>
        <taxon>Thyridiales</taxon>
        <taxon>Thyridiaceae</taxon>
        <taxon>Thyridium</taxon>
    </lineage>
</organism>
<dbReference type="Proteomes" id="UP000319257">
    <property type="component" value="Unassembled WGS sequence"/>
</dbReference>
<evidence type="ECO:0000256" key="5">
    <source>
        <dbReference type="ARBA" id="ARBA00023136"/>
    </source>
</evidence>
<proteinExistence type="inferred from homology"/>
<evidence type="ECO:0000256" key="8">
    <source>
        <dbReference type="SAM" id="MobiDB-lite"/>
    </source>
</evidence>
<dbReference type="EMBL" id="SKBQ01000011">
    <property type="protein sequence ID" value="TPX18148.1"/>
    <property type="molecule type" value="Genomic_DNA"/>
</dbReference>
<dbReference type="STRING" id="1093900.A0A507BMZ5"/>
<dbReference type="PANTHER" id="PTHR12704">
    <property type="entry name" value="TRANS-GOLGI PROTEIN GMX33"/>
    <property type="match status" value="1"/>
</dbReference>
<comment type="caution">
    <text evidence="9">The sequence shown here is derived from an EMBL/GenBank/DDBJ whole genome shotgun (WGS) entry which is preliminary data.</text>
</comment>
<dbReference type="GO" id="GO:0070273">
    <property type="term" value="F:phosphatidylinositol-4-phosphate binding"/>
    <property type="evidence" value="ECO:0007669"/>
    <property type="project" value="InterPro"/>
</dbReference>
<comment type="subcellular location">
    <subcellularLocation>
        <location evidence="1">Golgi apparatus</location>
        <location evidence="1">Golgi stack membrane</location>
        <topology evidence="1">Peripheral membrane protein</topology>
        <orientation evidence="1">Cytoplasmic side</orientation>
    </subcellularLocation>
</comment>
<dbReference type="GO" id="GO:0005802">
    <property type="term" value="C:trans-Golgi network"/>
    <property type="evidence" value="ECO:0007669"/>
    <property type="project" value="TreeGrafter"/>
</dbReference>
<evidence type="ECO:0000313" key="9">
    <source>
        <dbReference type="EMBL" id="TPX18148.1"/>
    </source>
</evidence>
<feature type="compositionally biased region" description="Basic residues" evidence="8">
    <location>
        <begin position="1"/>
        <end position="10"/>
    </location>
</feature>
<evidence type="ECO:0000256" key="2">
    <source>
        <dbReference type="ARBA" id="ARBA00007284"/>
    </source>
</evidence>
<dbReference type="AlphaFoldDB" id="A0A507BMZ5"/>
<protein>
    <recommendedName>
        <fullName evidence="7">Vacuolar protein sorting-associated protein 74</fullName>
    </recommendedName>
</protein>